<evidence type="ECO:0000313" key="2">
    <source>
        <dbReference type="EMBL" id="MEQ2202169.1"/>
    </source>
</evidence>
<keyword evidence="3" id="KW-1185">Reference proteome</keyword>
<reference evidence="2 3" key="1">
    <citation type="submission" date="2021-06" db="EMBL/GenBank/DDBJ databases">
        <authorList>
            <person name="Palmer J.M."/>
        </authorList>
    </citation>
    <scope>NUCLEOTIDE SEQUENCE [LARGE SCALE GENOMIC DNA]</scope>
    <source>
        <strain evidence="2 3">XC_2019</strain>
        <tissue evidence="2">Muscle</tissue>
    </source>
</reference>
<name>A0ABV0R2B7_9TELE</name>
<comment type="caution">
    <text evidence="2">The sequence shown here is derived from an EMBL/GenBank/DDBJ whole genome shotgun (WGS) entry which is preliminary data.</text>
</comment>
<evidence type="ECO:0000313" key="3">
    <source>
        <dbReference type="Proteomes" id="UP001434883"/>
    </source>
</evidence>
<sequence>MISCFKTQDALSPQRPSLSSLSEITKSPLRICNTLSHILQHNAVRIMAAKLIVLVHSDILSGRNKLPPGALPRQKLKFTFKKPTRGFR</sequence>
<dbReference type="EMBL" id="JAHRIN010031568">
    <property type="protein sequence ID" value="MEQ2202169.1"/>
    <property type="molecule type" value="Genomic_DNA"/>
</dbReference>
<feature type="compositionally biased region" description="Low complexity" evidence="1">
    <location>
        <begin position="11"/>
        <end position="20"/>
    </location>
</feature>
<dbReference type="Proteomes" id="UP001434883">
    <property type="component" value="Unassembled WGS sequence"/>
</dbReference>
<proteinExistence type="predicted"/>
<feature type="region of interest" description="Disordered" evidence="1">
    <location>
        <begin position="1"/>
        <end position="20"/>
    </location>
</feature>
<accession>A0ABV0R2B7</accession>
<protein>
    <submittedName>
        <fullName evidence="2">Uncharacterized protein</fullName>
    </submittedName>
</protein>
<evidence type="ECO:0000256" key="1">
    <source>
        <dbReference type="SAM" id="MobiDB-lite"/>
    </source>
</evidence>
<gene>
    <name evidence="2" type="ORF">XENOCAPTIV_025959</name>
</gene>
<organism evidence="2 3">
    <name type="scientific">Xenoophorus captivus</name>
    <dbReference type="NCBI Taxonomy" id="1517983"/>
    <lineage>
        <taxon>Eukaryota</taxon>
        <taxon>Metazoa</taxon>
        <taxon>Chordata</taxon>
        <taxon>Craniata</taxon>
        <taxon>Vertebrata</taxon>
        <taxon>Euteleostomi</taxon>
        <taxon>Actinopterygii</taxon>
        <taxon>Neopterygii</taxon>
        <taxon>Teleostei</taxon>
        <taxon>Neoteleostei</taxon>
        <taxon>Acanthomorphata</taxon>
        <taxon>Ovalentaria</taxon>
        <taxon>Atherinomorphae</taxon>
        <taxon>Cyprinodontiformes</taxon>
        <taxon>Goodeidae</taxon>
        <taxon>Xenoophorus</taxon>
    </lineage>
</organism>
<feature type="compositionally biased region" description="Polar residues" evidence="1">
    <location>
        <begin position="1"/>
        <end position="10"/>
    </location>
</feature>
<feature type="non-terminal residue" evidence="2">
    <location>
        <position position="88"/>
    </location>
</feature>